<feature type="domain" description="HTH LytTR-type" evidence="9">
    <location>
        <begin position="143"/>
        <end position="239"/>
    </location>
</feature>
<organism evidence="10 11">
    <name type="scientific">Candidatus Pullilachnospira stercoravium</name>
    <dbReference type="NCBI Taxonomy" id="2840913"/>
    <lineage>
        <taxon>Bacteria</taxon>
        <taxon>Bacillati</taxon>
        <taxon>Bacillota</taxon>
        <taxon>Clostridia</taxon>
        <taxon>Lachnospirales</taxon>
        <taxon>Lachnospiraceae</taxon>
        <taxon>Lachnospiraceae incertae sedis</taxon>
        <taxon>Candidatus Pullilachnospira</taxon>
    </lineage>
</organism>
<protein>
    <recommendedName>
        <fullName evidence="1">Stage 0 sporulation protein A homolog</fullName>
    </recommendedName>
</protein>
<evidence type="ECO:0000256" key="4">
    <source>
        <dbReference type="ARBA" id="ARBA00023159"/>
    </source>
</evidence>
<dbReference type="InterPro" id="IPR007492">
    <property type="entry name" value="LytTR_DNA-bd_dom"/>
</dbReference>
<comment type="caution">
    <text evidence="10">The sequence shown here is derived from an EMBL/GenBank/DDBJ whole genome shotgun (WGS) entry which is preliminary data.</text>
</comment>
<comment type="caution">
    <text evidence="7">Lacks conserved residue(s) required for the propagation of feature annotation.</text>
</comment>
<sequence length="252" mass="30726">MENRLRYIRLAICDREEDTMIRLENFLEERRARGQVQIHIDTMKNGAQLVRKIMEQESYDIICLESELSDTDGIQLAKTIRETDEETVFLVLAADESRIKEIFDIMPAVYLKKPVERQEFLHWLERSIRRMTDERKYYVFNFNRRTYHVPYRRICYLESRNHKLVIKTELEEYSLYGKLDEEEERLRAAGGMFFRIHKSYIVNYWHIHWLDGSAVEMVNGETLPVSDAYRERLRREYWQYTEKIRQKLHRSI</sequence>
<dbReference type="InterPro" id="IPR001789">
    <property type="entry name" value="Sig_transdc_resp-reg_receiver"/>
</dbReference>
<evidence type="ECO:0000259" key="9">
    <source>
        <dbReference type="PROSITE" id="PS50930"/>
    </source>
</evidence>
<evidence type="ECO:0000256" key="7">
    <source>
        <dbReference type="PROSITE-ProRule" id="PRU00169"/>
    </source>
</evidence>
<evidence type="ECO:0000256" key="3">
    <source>
        <dbReference type="ARBA" id="ARBA00023012"/>
    </source>
</evidence>
<reference evidence="10" key="2">
    <citation type="journal article" date="2021" name="PeerJ">
        <title>Extensive microbial diversity within the chicken gut microbiome revealed by metagenomics and culture.</title>
        <authorList>
            <person name="Gilroy R."/>
            <person name="Ravi A."/>
            <person name="Getino M."/>
            <person name="Pursley I."/>
            <person name="Horton D.L."/>
            <person name="Alikhan N.F."/>
            <person name="Baker D."/>
            <person name="Gharbi K."/>
            <person name="Hall N."/>
            <person name="Watson M."/>
            <person name="Adriaenssens E.M."/>
            <person name="Foster-Nyarko E."/>
            <person name="Jarju S."/>
            <person name="Secka A."/>
            <person name="Antonio M."/>
            <person name="Oren A."/>
            <person name="Chaudhuri R.R."/>
            <person name="La Ragione R."/>
            <person name="Hildebrand F."/>
            <person name="Pallen M.J."/>
        </authorList>
    </citation>
    <scope>NUCLEOTIDE SEQUENCE</scope>
    <source>
        <strain evidence="10">ChiBcec2-4451</strain>
    </source>
</reference>
<keyword evidence="3" id="KW-0902">Two-component regulatory system</keyword>
<dbReference type="SMART" id="SM00850">
    <property type="entry name" value="LytTR"/>
    <property type="match status" value="1"/>
</dbReference>
<name>A0A9D1NVF8_9FIRM</name>
<dbReference type="Pfam" id="PF00072">
    <property type="entry name" value="Response_reg"/>
    <property type="match status" value="1"/>
</dbReference>
<comment type="function">
    <text evidence="6">Required for high-level post-exponential phase expression of a series of secreted proteins.</text>
</comment>
<dbReference type="PANTHER" id="PTHR37299">
    <property type="entry name" value="TRANSCRIPTIONAL REGULATOR-RELATED"/>
    <property type="match status" value="1"/>
</dbReference>
<dbReference type="InterPro" id="IPR011006">
    <property type="entry name" value="CheY-like_superfamily"/>
</dbReference>
<dbReference type="Gene3D" id="2.40.50.1020">
    <property type="entry name" value="LytTr DNA-binding domain"/>
    <property type="match status" value="1"/>
</dbReference>
<evidence type="ECO:0000256" key="1">
    <source>
        <dbReference type="ARBA" id="ARBA00018672"/>
    </source>
</evidence>
<evidence type="ECO:0000313" key="11">
    <source>
        <dbReference type="Proteomes" id="UP000886723"/>
    </source>
</evidence>
<proteinExistence type="predicted"/>
<evidence type="ECO:0000259" key="8">
    <source>
        <dbReference type="PROSITE" id="PS50110"/>
    </source>
</evidence>
<feature type="domain" description="Response regulatory" evidence="8">
    <location>
        <begin position="9"/>
        <end position="128"/>
    </location>
</feature>
<dbReference type="Gene3D" id="3.40.50.2300">
    <property type="match status" value="1"/>
</dbReference>
<evidence type="ECO:0000256" key="2">
    <source>
        <dbReference type="ARBA" id="ARBA00022490"/>
    </source>
</evidence>
<reference evidence="10" key="1">
    <citation type="submission" date="2020-10" db="EMBL/GenBank/DDBJ databases">
        <authorList>
            <person name="Gilroy R."/>
        </authorList>
    </citation>
    <scope>NUCLEOTIDE SEQUENCE</scope>
    <source>
        <strain evidence="10">ChiBcec2-4451</strain>
    </source>
</reference>
<dbReference type="Pfam" id="PF04397">
    <property type="entry name" value="LytTR"/>
    <property type="match status" value="1"/>
</dbReference>
<dbReference type="EMBL" id="DVON01000139">
    <property type="protein sequence ID" value="HIV12725.1"/>
    <property type="molecule type" value="Genomic_DNA"/>
</dbReference>
<comment type="function">
    <text evidence="5">May play the central regulatory role in sporulation. It may be an element of the effector pathway responsible for the activation of sporulation genes in response to nutritional stress. Spo0A may act in concert with spo0H (a sigma factor) to control the expression of some genes that are critical to the sporulation process.</text>
</comment>
<evidence type="ECO:0000256" key="6">
    <source>
        <dbReference type="ARBA" id="ARBA00037164"/>
    </source>
</evidence>
<keyword evidence="4" id="KW-0010">Activator</keyword>
<gene>
    <name evidence="10" type="ORF">IAA63_06250</name>
</gene>
<dbReference type="GO" id="GO:0003677">
    <property type="term" value="F:DNA binding"/>
    <property type="evidence" value="ECO:0007669"/>
    <property type="project" value="InterPro"/>
</dbReference>
<dbReference type="GO" id="GO:0000156">
    <property type="term" value="F:phosphorelay response regulator activity"/>
    <property type="evidence" value="ECO:0007669"/>
    <property type="project" value="InterPro"/>
</dbReference>
<evidence type="ECO:0000313" key="10">
    <source>
        <dbReference type="EMBL" id="HIV12725.1"/>
    </source>
</evidence>
<dbReference type="CDD" id="cd00156">
    <property type="entry name" value="REC"/>
    <property type="match status" value="1"/>
</dbReference>
<dbReference type="InterPro" id="IPR046947">
    <property type="entry name" value="LytR-like"/>
</dbReference>
<dbReference type="SUPFAM" id="SSF52172">
    <property type="entry name" value="CheY-like"/>
    <property type="match status" value="1"/>
</dbReference>
<accession>A0A9D1NVF8</accession>
<keyword evidence="2" id="KW-0963">Cytoplasm</keyword>
<evidence type="ECO:0000256" key="5">
    <source>
        <dbReference type="ARBA" id="ARBA00024867"/>
    </source>
</evidence>
<dbReference type="AlphaFoldDB" id="A0A9D1NVF8"/>
<dbReference type="Proteomes" id="UP000886723">
    <property type="component" value="Unassembled WGS sequence"/>
</dbReference>
<dbReference type="PANTHER" id="PTHR37299:SF3">
    <property type="entry name" value="STAGE 0 SPORULATION PROTEIN A HOMOLOG"/>
    <property type="match status" value="1"/>
</dbReference>
<dbReference type="PROSITE" id="PS50930">
    <property type="entry name" value="HTH_LYTTR"/>
    <property type="match status" value="1"/>
</dbReference>
<dbReference type="PROSITE" id="PS50110">
    <property type="entry name" value="RESPONSE_REGULATORY"/>
    <property type="match status" value="1"/>
</dbReference>